<accession>A0A1I1IP14</accession>
<dbReference type="PANTHER" id="PTHR43317:SF3">
    <property type="entry name" value="BLR2883 PROTEIN"/>
    <property type="match status" value="1"/>
</dbReference>
<evidence type="ECO:0000313" key="4">
    <source>
        <dbReference type="Proteomes" id="UP000199690"/>
    </source>
</evidence>
<dbReference type="Gene3D" id="3.40.50.150">
    <property type="entry name" value="Vaccinia Virus protein VP39"/>
    <property type="match status" value="1"/>
</dbReference>
<evidence type="ECO:0000313" key="5">
    <source>
        <dbReference type="Proteomes" id="UP000236729"/>
    </source>
</evidence>
<reference evidence="4 5" key="2">
    <citation type="submission" date="2016-10" db="EMBL/GenBank/DDBJ databases">
        <authorList>
            <person name="Varghese N."/>
            <person name="Submissions S."/>
        </authorList>
    </citation>
    <scope>NUCLEOTIDE SEQUENCE [LARGE SCALE GENOMIC DNA]</scope>
    <source>
        <strain evidence="5">ATCC 20501</strain>
        <strain evidence="3 4">CGMCC 4.3529</strain>
    </source>
</reference>
<keyword evidence="4" id="KW-1185">Reference proteome</keyword>
<dbReference type="GO" id="GO:0006596">
    <property type="term" value="P:polyamine biosynthetic process"/>
    <property type="evidence" value="ECO:0007669"/>
    <property type="project" value="UniProtKB-KW"/>
</dbReference>
<reference evidence="2" key="1">
    <citation type="submission" date="2016-10" db="EMBL/GenBank/DDBJ databases">
        <authorList>
            <person name="de Groot N.N."/>
        </authorList>
    </citation>
    <scope>NUCLEOTIDE SEQUENCE [LARGE SCALE GENOMIC DNA]</scope>
    <source>
        <strain evidence="2">ATCC 20501</strain>
    </source>
</reference>
<dbReference type="InterPro" id="IPR029063">
    <property type="entry name" value="SAM-dependent_MTases_sf"/>
</dbReference>
<organism evidence="2 5">
    <name type="scientific">Saccharopolyspora kobensis</name>
    <dbReference type="NCBI Taxonomy" id="146035"/>
    <lineage>
        <taxon>Bacteria</taxon>
        <taxon>Bacillati</taxon>
        <taxon>Actinomycetota</taxon>
        <taxon>Actinomycetes</taxon>
        <taxon>Pseudonocardiales</taxon>
        <taxon>Pseudonocardiaceae</taxon>
        <taxon>Saccharopolyspora</taxon>
    </lineage>
</organism>
<evidence type="ECO:0000313" key="3">
    <source>
        <dbReference type="EMBL" id="SFC37966.1"/>
    </source>
</evidence>
<accession>A0A1H6CFB5</accession>
<dbReference type="PANTHER" id="PTHR43317">
    <property type="entry name" value="THERMOSPERMINE SYNTHASE ACAULIS5"/>
    <property type="match status" value="1"/>
</dbReference>
<name>A0A1H6CFB5_9PSEU</name>
<dbReference type="SUPFAM" id="SSF53335">
    <property type="entry name" value="S-adenosyl-L-methionine-dependent methyltransferases"/>
    <property type="match status" value="1"/>
</dbReference>
<evidence type="ECO:0000256" key="1">
    <source>
        <dbReference type="ARBA" id="ARBA00023115"/>
    </source>
</evidence>
<dbReference type="EMBL" id="FNVB01000004">
    <property type="protein sequence ID" value="SEG71477.1"/>
    <property type="molecule type" value="Genomic_DNA"/>
</dbReference>
<proteinExistence type="predicted"/>
<protein>
    <submittedName>
        <fullName evidence="2">Spermine/spermidine synthase</fullName>
    </submittedName>
</protein>
<dbReference type="Proteomes" id="UP000236729">
    <property type="component" value="Unassembled WGS sequence"/>
</dbReference>
<gene>
    <name evidence="2" type="ORF">SAMN02982929_03372</name>
    <name evidence="3" type="ORF">SAMN05216506_101614</name>
</gene>
<sequence>MMIVKPMREPVSGLVNVAAMAELVARGESERGELALLRRDDVLELRVNGVFVMDTAHTATERELATATLRAVGAARLRVLIGGLGLGFTLREVLADPRVEEAHVVEIEPDLLTWHRDGLVPHTVAAVRDERVRWHLGDVAEVLAAQPPDHFDVVLLDVDNGPDFLVYDANSAIYRGEFLARSAEKLTSGGTLAIWSADTSPALRAALHEVFGNCEELAIPVRLGRHETTYHLFLAVR</sequence>
<keyword evidence="1" id="KW-0620">Polyamine biosynthesis</keyword>
<evidence type="ECO:0000313" key="2">
    <source>
        <dbReference type="EMBL" id="SEG71477.1"/>
    </source>
</evidence>
<dbReference type="Proteomes" id="UP000199690">
    <property type="component" value="Unassembled WGS sequence"/>
</dbReference>
<dbReference type="AlphaFoldDB" id="A0A1H6CFB5"/>
<dbReference type="Pfam" id="PF01564">
    <property type="entry name" value="Spermine_synth"/>
    <property type="match status" value="1"/>
</dbReference>
<dbReference type="EMBL" id="FOME01000001">
    <property type="protein sequence ID" value="SFC37966.1"/>
    <property type="molecule type" value="Genomic_DNA"/>
</dbReference>
<dbReference type="SMR" id="A0A1H6CFB5"/>